<dbReference type="Pfam" id="PF25245">
    <property type="entry name" value="TPR_At1g68980"/>
    <property type="match status" value="1"/>
</dbReference>
<accession>A0A498I7P5</accession>
<keyword evidence="5" id="KW-1185">Reference proteome</keyword>
<dbReference type="AlphaFoldDB" id="A0A498I7P5"/>
<dbReference type="PANTHER" id="PTHR46598">
    <property type="entry name" value="BNAC05G43320D PROTEIN"/>
    <property type="match status" value="1"/>
</dbReference>
<organism evidence="4 5">
    <name type="scientific">Malus domestica</name>
    <name type="common">Apple</name>
    <name type="synonym">Pyrus malus</name>
    <dbReference type="NCBI Taxonomy" id="3750"/>
    <lineage>
        <taxon>Eukaryota</taxon>
        <taxon>Viridiplantae</taxon>
        <taxon>Streptophyta</taxon>
        <taxon>Embryophyta</taxon>
        <taxon>Tracheophyta</taxon>
        <taxon>Spermatophyta</taxon>
        <taxon>Magnoliopsida</taxon>
        <taxon>eudicotyledons</taxon>
        <taxon>Gunneridae</taxon>
        <taxon>Pentapetalae</taxon>
        <taxon>rosids</taxon>
        <taxon>fabids</taxon>
        <taxon>Rosales</taxon>
        <taxon>Rosaceae</taxon>
        <taxon>Amygdaloideae</taxon>
        <taxon>Maleae</taxon>
        <taxon>Malus</taxon>
    </lineage>
</organism>
<sequence length="321" mass="35210">MSSLLNHSTRKKRKFESLEFGISSLDERLWRKLEALTLLLLLPHRRGRAFSSTPEIPTLYSFLQPSIFALKRAPPPSSSLQSHSDLPTPPPETLTPDHIAALETALHKSLITHNTDAAWKSLKTVTGTSAFPSKSLTNSLITHLSSLGDTHNLKRAFATTVYDVDKNPGYLDFKTVGFVLDAMKCANTAAPAFALVKCMFKNRFFLPFSVLGNVLVEISRENGNFVAFLRVSEENCRIALDEKLEFLKPGLAACNAALEGCCRELESLSDAEKAVETIAVLGVGPDESSSGFLAHLYALKGGFRFSDKGVFRSSLINGYVK</sequence>
<name>A0A498I7P5_MALDO</name>
<feature type="region of interest" description="Disordered" evidence="2">
    <location>
        <begin position="73"/>
        <end position="95"/>
    </location>
</feature>
<evidence type="ECO:0000256" key="2">
    <source>
        <dbReference type="SAM" id="MobiDB-lite"/>
    </source>
</evidence>
<reference evidence="4 5" key="1">
    <citation type="submission" date="2018-10" db="EMBL/GenBank/DDBJ databases">
        <title>A high-quality apple genome assembly.</title>
        <authorList>
            <person name="Hu J."/>
        </authorList>
    </citation>
    <scope>NUCLEOTIDE SEQUENCE [LARGE SCALE GENOMIC DNA]</scope>
    <source>
        <strain evidence="5">cv. HFTH1</strain>
        <tissue evidence="4">Young leaf</tissue>
    </source>
</reference>
<dbReference type="InterPro" id="IPR057440">
    <property type="entry name" value="At1g68980-like_TPR"/>
</dbReference>
<feature type="domain" description="At1g68980-like TPR repeats" evidence="3">
    <location>
        <begin position="93"/>
        <end position="248"/>
    </location>
</feature>
<dbReference type="PANTHER" id="PTHR46598:SF2">
    <property type="entry name" value="OS01G0788900 PROTEIN"/>
    <property type="match status" value="1"/>
</dbReference>
<evidence type="ECO:0000313" key="4">
    <source>
        <dbReference type="EMBL" id="RXH79466.1"/>
    </source>
</evidence>
<comment type="similarity">
    <text evidence="1">Belongs to the PPR family. P subfamily.</text>
</comment>
<protein>
    <recommendedName>
        <fullName evidence="3">At1g68980-like TPR repeats domain-containing protein</fullName>
    </recommendedName>
</protein>
<dbReference type="EMBL" id="RDQH01000339">
    <property type="protein sequence ID" value="RXH79466.1"/>
    <property type="molecule type" value="Genomic_DNA"/>
</dbReference>
<proteinExistence type="inferred from homology"/>
<dbReference type="Proteomes" id="UP000290289">
    <property type="component" value="Chromosome 13"/>
</dbReference>
<gene>
    <name evidence="4" type="ORF">DVH24_040613</name>
</gene>
<evidence type="ECO:0000313" key="5">
    <source>
        <dbReference type="Proteomes" id="UP000290289"/>
    </source>
</evidence>
<evidence type="ECO:0000259" key="3">
    <source>
        <dbReference type="Pfam" id="PF25245"/>
    </source>
</evidence>
<evidence type="ECO:0000256" key="1">
    <source>
        <dbReference type="ARBA" id="ARBA00007626"/>
    </source>
</evidence>
<dbReference type="STRING" id="3750.A0A498I7P5"/>
<comment type="caution">
    <text evidence="4">The sequence shown here is derived from an EMBL/GenBank/DDBJ whole genome shotgun (WGS) entry which is preliminary data.</text>
</comment>